<evidence type="ECO:0000256" key="3">
    <source>
        <dbReference type="ARBA" id="ARBA00051915"/>
    </source>
</evidence>
<dbReference type="EC" id="6.2.1.44" evidence="4"/>
<dbReference type="GO" id="GO:0006631">
    <property type="term" value="P:fatty acid metabolic process"/>
    <property type="evidence" value="ECO:0007669"/>
    <property type="project" value="TreeGrafter"/>
</dbReference>
<sequence length="517" mass="55270">MNLAQHLLRAAKADPYAPALLKGLTPVADYGRLAVTVASLAASLQQRLGLAKGDRVALLMKNAPDYVACLYACWHAGLVAVPINAKLHPREVAFILDNSGVAVVFVTEDMAGVASEALALGAGKPRIIEIGSAEHRGLERTDGIAIADVAITDPAWIFYTSGTTGRPKGAVLSHRNLLAMALNYLAEINPIVPGEALLHAAPMSHGSGLYMVPHVFGMGAQIIPESGRFEPDEILELTAKRDGISFFAAPTMVRRLTVAAKAAGASAPGLKTIIYGGGPMYVADCKAALSAFGPKLAQIYGQGETPMTITYLPKSKHVDSGHPRHEEHLASVGIAQGVVQVRTVDEAGRDVAPGEIGEIIVRGDTVMSGYWQNPEATANTLRDGWLYTGDMGAFDADGFLTLKDRSKDVIISGGTNIYPREVEEVLLRHEAVAEVSVIGRPHPEWGEEVVAVVVPVAGKTVTRDELDQICNAWIARFKRPKHYYLTGELPKNSYGKIVKTELRTLLSESSTHLAPMD</sequence>
<evidence type="ECO:0000259" key="7">
    <source>
        <dbReference type="Pfam" id="PF13193"/>
    </source>
</evidence>
<evidence type="ECO:0000259" key="6">
    <source>
        <dbReference type="Pfam" id="PF00501"/>
    </source>
</evidence>
<evidence type="ECO:0000256" key="5">
    <source>
        <dbReference type="ARBA" id="ARBA00067668"/>
    </source>
</evidence>
<dbReference type="EMBL" id="LSEF01000091">
    <property type="protein sequence ID" value="OAF10958.1"/>
    <property type="molecule type" value="Genomic_DNA"/>
</dbReference>
<dbReference type="InterPro" id="IPR020845">
    <property type="entry name" value="AMP-binding_CS"/>
</dbReference>
<keyword evidence="9" id="KW-1185">Reference proteome</keyword>
<gene>
    <name evidence="8" type="ORF">AXW67_25265</name>
</gene>
<dbReference type="RefSeq" id="WP_063681054.1">
    <property type="nucleotide sequence ID" value="NZ_LSEF01000091.1"/>
</dbReference>
<dbReference type="InterPro" id="IPR042099">
    <property type="entry name" value="ANL_N_sf"/>
</dbReference>
<organism evidence="8 9">
    <name type="scientific">Bradyrhizobium neotropicale</name>
    <dbReference type="NCBI Taxonomy" id="1497615"/>
    <lineage>
        <taxon>Bacteria</taxon>
        <taxon>Pseudomonadati</taxon>
        <taxon>Pseudomonadota</taxon>
        <taxon>Alphaproteobacteria</taxon>
        <taxon>Hyphomicrobiales</taxon>
        <taxon>Nitrobacteraceae</taxon>
        <taxon>Bradyrhizobium</taxon>
    </lineage>
</organism>
<name>A0A176YUT7_9BRAD</name>
<dbReference type="FunFam" id="3.30.300.30:FF:000008">
    <property type="entry name" value="2,3-dihydroxybenzoate-AMP ligase"/>
    <property type="match status" value="1"/>
</dbReference>
<comment type="catalytic activity">
    <reaction evidence="3">
        <text>3-(methylsulfanyl)propanoate + ATP + CoA = 3-(methylsulfanyl)propanoyl-CoA + AMP + diphosphate</text>
        <dbReference type="Rhea" id="RHEA:43052"/>
        <dbReference type="ChEBI" id="CHEBI:30616"/>
        <dbReference type="ChEBI" id="CHEBI:33019"/>
        <dbReference type="ChEBI" id="CHEBI:49016"/>
        <dbReference type="ChEBI" id="CHEBI:57287"/>
        <dbReference type="ChEBI" id="CHEBI:82815"/>
        <dbReference type="ChEBI" id="CHEBI:456215"/>
        <dbReference type="EC" id="6.2.1.44"/>
    </reaction>
    <physiologicalReaction direction="left-to-right" evidence="3">
        <dbReference type="Rhea" id="RHEA:43053"/>
    </physiologicalReaction>
</comment>
<dbReference type="Gene3D" id="3.40.50.12780">
    <property type="entry name" value="N-terminal domain of ligase-like"/>
    <property type="match status" value="1"/>
</dbReference>
<proteinExistence type="inferred from homology"/>
<dbReference type="Pfam" id="PF00501">
    <property type="entry name" value="AMP-binding"/>
    <property type="match status" value="1"/>
</dbReference>
<comment type="similarity">
    <text evidence="1">Belongs to the ATP-dependent AMP-binding enzyme family.</text>
</comment>
<dbReference type="AlphaFoldDB" id="A0A176YUT7"/>
<evidence type="ECO:0000256" key="2">
    <source>
        <dbReference type="ARBA" id="ARBA00022598"/>
    </source>
</evidence>
<feature type="domain" description="AMP-dependent synthetase/ligase" evidence="6">
    <location>
        <begin position="10"/>
        <end position="371"/>
    </location>
</feature>
<accession>A0A176YUT7</accession>
<protein>
    <recommendedName>
        <fullName evidence="5">3-methylmercaptopropionyl-CoA ligase</fullName>
        <ecNumber evidence="4">6.2.1.44</ecNumber>
    </recommendedName>
</protein>
<dbReference type="PANTHER" id="PTHR43201">
    <property type="entry name" value="ACYL-COA SYNTHETASE"/>
    <property type="match status" value="1"/>
</dbReference>
<dbReference type="Proteomes" id="UP000077173">
    <property type="component" value="Unassembled WGS sequence"/>
</dbReference>
<comment type="caution">
    <text evidence="8">The sequence shown here is derived from an EMBL/GenBank/DDBJ whole genome shotgun (WGS) entry which is preliminary data.</text>
</comment>
<evidence type="ECO:0000256" key="1">
    <source>
        <dbReference type="ARBA" id="ARBA00006432"/>
    </source>
</evidence>
<dbReference type="PROSITE" id="PS00455">
    <property type="entry name" value="AMP_BINDING"/>
    <property type="match status" value="1"/>
</dbReference>
<dbReference type="SUPFAM" id="SSF56801">
    <property type="entry name" value="Acetyl-CoA synthetase-like"/>
    <property type="match status" value="1"/>
</dbReference>
<reference evidence="8 9" key="1">
    <citation type="submission" date="2016-02" db="EMBL/GenBank/DDBJ databases">
        <title>Draft genome sequence of the strain BR 10247T Bradyrhizobium neotropicale isolated from nodules of Centrolobium paraense.</title>
        <authorList>
            <person name="Simoes-Araujo J.L."/>
            <person name="Barauna A.C."/>
            <person name="Silva K."/>
            <person name="Zilli J.E."/>
        </authorList>
    </citation>
    <scope>NUCLEOTIDE SEQUENCE [LARGE SCALE GENOMIC DNA]</scope>
    <source>
        <strain evidence="8 9">BR 10247</strain>
    </source>
</reference>
<feature type="domain" description="AMP-binding enzyme C-terminal" evidence="7">
    <location>
        <begin position="421"/>
        <end position="496"/>
    </location>
</feature>
<dbReference type="PANTHER" id="PTHR43201:SF5">
    <property type="entry name" value="MEDIUM-CHAIN ACYL-COA LIGASE ACSF2, MITOCHONDRIAL"/>
    <property type="match status" value="1"/>
</dbReference>
<evidence type="ECO:0000313" key="8">
    <source>
        <dbReference type="EMBL" id="OAF10958.1"/>
    </source>
</evidence>
<dbReference type="GO" id="GO:0031956">
    <property type="term" value="F:medium-chain fatty acid-CoA ligase activity"/>
    <property type="evidence" value="ECO:0007669"/>
    <property type="project" value="TreeGrafter"/>
</dbReference>
<dbReference type="InterPro" id="IPR000873">
    <property type="entry name" value="AMP-dep_synth/lig_dom"/>
</dbReference>
<dbReference type="Pfam" id="PF13193">
    <property type="entry name" value="AMP-binding_C"/>
    <property type="match status" value="1"/>
</dbReference>
<evidence type="ECO:0000313" key="9">
    <source>
        <dbReference type="Proteomes" id="UP000077173"/>
    </source>
</evidence>
<evidence type="ECO:0000256" key="4">
    <source>
        <dbReference type="ARBA" id="ARBA00066616"/>
    </source>
</evidence>
<dbReference type="InterPro" id="IPR025110">
    <property type="entry name" value="AMP-bd_C"/>
</dbReference>
<dbReference type="Gene3D" id="3.30.300.30">
    <property type="match status" value="1"/>
</dbReference>
<keyword evidence="2" id="KW-0436">Ligase</keyword>
<dbReference type="InterPro" id="IPR045851">
    <property type="entry name" value="AMP-bd_C_sf"/>
</dbReference>